<evidence type="ECO:0000256" key="5">
    <source>
        <dbReference type="ARBA" id="ARBA00022997"/>
    </source>
</evidence>
<evidence type="ECO:0000313" key="7">
    <source>
        <dbReference type="EMBL" id="KAA9320946.1"/>
    </source>
</evidence>
<dbReference type="PANTHER" id="PTHR12994:SF17">
    <property type="entry name" value="LD30995P"/>
    <property type="match status" value="1"/>
</dbReference>
<keyword evidence="10" id="KW-1185">Reference proteome</keyword>
<dbReference type="GO" id="GO:0070004">
    <property type="term" value="F:cysteine-type exopeptidase activity"/>
    <property type="evidence" value="ECO:0007669"/>
    <property type="project" value="InterPro"/>
</dbReference>
<reference evidence="8 10" key="2">
    <citation type="submission" date="2024-04" db="EMBL/GenBank/DDBJ databases">
        <title>Three lactobacilli isolated from voided urine samples from females with type 2 diabetes.</title>
        <authorList>
            <person name="Kula A."/>
            <person name="Stegman N."/>
            <person name="Putonti C."/>
        </authorList>
    </citation>
    <scope>NUCLEOTIDE SEQUENCE [LARGE SCALE GENOMIC DNA]</scope>
    <source>
        <strain evidence="8 10">1855</strain>
    </source>
</reference>
<name>A0A5N1I7A4_LACJE</name>
<keyword evidence="4 6" id="KW-0378">Hydrolase</keyword>
<dbReference type="GO" id="GO:0016805">
    <property type="term" value="F:dipeptidase activity"/>
    <property type="evidence" value="ECO:0007669"/>
    <property type="project" value="UniProtKB-KW"/>
</dbReference>
<dbReference type="InterPro" id="IPR005322">
    <property type="entry name" value="Peptidase_C69"/>
</dbReference>
<accession>A0A5N1I7A4</accession>
<dbReference type="PANTHER" id="PTHR12994">
    <property type="entry name" value="SECERNIN"/>
    <property type="match status" value="1"/>
</dbReference>
<dbReference type="Gene3D" id="3.60.60.10">
    <property type="entry name" value="Penicillin V Acylase, Chain A"/>
    <property type="match status" value="1"/>
</dbReference>
<organism evidence="7 9">
    <name type="scientific">Lactobacillus jensenii</name>
    <dbReference type="NCBI Taxonomy" id="109790"/>
    <lineage>
        <taxon>Bacteria</taxon>
        <taxon>Bacillati</taxon>
        <taxon>Bacillota</taxon>
        <taxon>Bacilli</taxon>
        <taxon>Lactobacillales</taxon>
        <taxon>Lactobacillaceae</taxon>
        <taxon>Lactobacillus</taxon>
    </lineage>
</organism>
<comment type="similarity">
    <text evidence="2 6">Belongs to the peptidase C69 family.</text>
</comment>
<proteinExistence type="inferred from homology"/>
<dbReference type="NCBIfam" id="NF033678">
    <property type="entry name" value="C69_fam_dipept"/>
    <property type="match status" value="1"/>
</dbReference>
<gene>
    <name evidence="8" type="ORF">AAC431_05590</name>
    <name evidence="7" type="ORF">F6H94_07270</name>
</gene>
<evidence type="ECO:0000313" key="10">
    <source>
        <dbReference type="Proteomes" id="UP001385848"/>
    </source>
</evidence>
<sequence length="470" mass="53252">MITKHGRSACTSILIGKKASINGSVIIGRNEDCKTAWPKHLKFNPAAICAHSHFSSNDNNFEMDLPDKSYAYSSTPEWTDKYGVFEEDGINEYHVAMSATESAYANGRVLAVDPFDTEKGILEEAMVTCVLPYIKTAREGVERLGKIVTEHGAAEADGILFADPDEAWYLEIGSGHHYVAQRIPDDSYAVVSNQLAIQEVDFTDHLNFIFSPDLQNFVYQNNLWPKDRTFNFREIFGTQDDSDLHYNTPRVWAGQKLLTPSKKKEPQDFYLPFLEKPDRPITIQDAQRVLKDHYQNTPFDLTNKKNSSNATFRPISVATTQESHLLELNGENMIQWLCMGITSQGVYIPFYPQGTKTPAMWDKGTETYSSDSAYWVFKLASVLADRDWGKYGKDLSTTQDNTSKELMQIRHEYDQKLLSVSDREKEIELVDEANEKMANLAVQNYQALIAQLITKQTALSPLSFTMDPNL</sequence>
<dbReference type="AlphaFoldDB" id="A0A5N1I7A4"/>
<dbReference type="OrthoDB" id="9764088at2"/>
<dbReference type="KEGG" id="lje:BUE77_07815"/>
<dbReference type="EC" id="3.4.-.-" evidence="6"/>
<dbReference type="EMBL" id="JBBVUL010000009">
    <property type="protein sequence ID" value="MEL0565397.1"/>
    <property type="molecule type" value="Genomic_DNA"/>
</dbReference>
<comment type="catalytic activity">
    <reaction evidence="1">
        <text>an L-aminoacyl-L-amino acid + H2O = 2 an L-alpha-amino acid</text>
        <dbReference type="Rhea" id="RHEA:48940"/>
        <dbReference type="ChEBI" id="CHEBI:15377"/>
        <dbReference type="ChEBI" id="CHEBI:59869"/>
        <dbReference type="ChEBI" id="CHEBI:77460"/>
        <dbReference type="EC" id="3.4.13.19"/>
    </reaction>
</comment>
<dbReference type="Pfam" id="PF03577">
    <property type="entry name" value="Peptidase_C69"/>
    <property type="match status" value="1"/>
</dbReference>
<evidence type="ECO:0000256" key="2">
    <source>
        <dbReference type="ARBA" id="ARBA00007225"/>
    </source>
</evidence>
<protein>
    <recommendedName>
        <fullName evidence="6">Dipeptidase</fullName>
        <ecNumber evidence="6">3.4.-.-</ecNumber>
    </recommendedName>
</protein>
<dbReference type="RefSeq" id="WP_006585589.1">
    <property type="nucleotide sequence ID" value="NZ_CATOUV010000001.1"/>
</dbReference>
<keyword evidence="3 6" id="KW-0645">Protease</keyword>
<dbReference type="Proteomes" id="UP000327236">
    <property type="component" value="Unassembled WGS sequence"/>
</dbReference>
<reference evidence="7 9" key="1">
    <citation type="submission" date="2019-09" db="EMBL/GenBank/DDBJ databases">
        <title>Draft genome sequence assemblies of isolates from the urinary tract.</title>
        <authorList>
            <person name="Mores C.R."/>
            <person name="Putonti C."/>
            <person name="Wolfe A.J."/>
        </authorList>
    </citation>
    <scope>NUCLEOTIDE SEQUENCE [LARGE SCALE GENOMIC DNA]</scope>
    <source>
        <strain evidence="7 9">UMB246</strain>
    </source>
</reference>
<evidence type="ECO:0000256" key="3">
    <source>
        <dbReference type="ARBA" id="ARBA00022670"/>
    </source>
</evidence>
<keyword evidence="5 6" id="KW-0224">Dipeptidase</keyword>
<comment type="caution">
    <text evidence="7">The sequence shown here is derived from an EMBL/GenBank/DDBJ whole genome shotgun (WGS) entry which is preliminary data.</text>
</comment>
<dbReference type="InterPro" id="IPR047804">
    <property type="entry name" value="C69_dipept_A-like"/>
</dbReference>
<evidence type="ECO:0000313" key="8">
    <source>
        <dbReference type="EMBL" id="MEL0565397.1"/>
    </source>
</evidence>
<evidence type="ECO:0000313" key="9">
    <source>
        <dbReference type="Proteomes" id="UP000327236"/>
    </source>
</evidence>
<dbReference type="GO" id="GO:0006508">
    <property type="term" value="P:proteolysis"/>
    <property type="evidence" value="ECO:0007669"/>
    <property type="project" value="UniProtKB-KW"/>
</dbReference>
<evidence type="ECO:0000256" key="1">
    <source>
        <dbReference type="ARBA" id="ARBA00001670"/>
    </source>
</evidence>
<dbReference type="EMBL" id="VYWW01000036">
    <property type="protein sequence ID" value="KAA9320946.1"/>
    <property type="molecule type" value="Genomic_DNA"/>
</dbReference>
<evidence type="ECO:0000256" key="6">
    <source>
        <dbReference type="RuleBase" id="RU364089"/>
    </source>
</evidence>
<dbReference type="Proteomes" id="UP001385848">
    <property type="component" value="Unassembled WGS sequence"/>
</dbReference>
<evidence type="ECO:0000256" key="4">
    <source>
        <dbReference type="ARBA" id="ARBA00022801"/>
    </source>
</evidence>
<dbReference type="GeneID" id="31743625"/>